<proteinExistence type="predicted"/>
<accession>A0A936Z6P6</accession>
<dbReference type="Proteomes" id="UP000605848">
    <property type="component" value="Unassembled WGS sequence"/>
</dbReference>
<dbReference type="RefSeq" id="WP_202059086.1">
    <property type="nucleotide sequence ID" value="NZ_JAEQMY010000012.1"/>
</dbReference>
<name>A0A936Z6P6_9HYPH</name>
<reference evidence="1" key="1">
    <citation type="submission" date="2021-01" db="EMBL/GenBank/DDBJ databases">
        <title>Microvirga sp.</title>
        <authorList>
            <person name="Kim M.K."/>
        </authorList>
    </citation>
    <scope>NUCLEOTIDE SEQUENCE</scope>
    <source>
        <strain evidence="1">5420S-16</strain>
    </source>
</reference>
<dbReference type="EMBL" id="JAEQMY010000012">
    <property type="protein sequence ID" value="MBL0404418.1"/>
    <property type="molecule type" value="Genomic_DNA"/>
</dbReference>
<gene>
    <name evidence="1" type="ORF">JKG68_10600</name>
</gene>
<comment type="caution">
    <text evidence="1">The sequence shown here is derived from an EMBL/GenBank/DDBJ whole genome shotgun (WGS) entry which is preliminary data.</text>
</comment>
<sequence length="107" mass="12235">MTDLICLEAFCEASLDLEKAQLKYRQAAVDLARIREELEQALVHAYREQAFGPLDPLFSKEEAALALFEQAEAKLTVAEERWCALRVALAYERELMQVAHLAQKRLN</sequence>
<evidence type="ECO:0000313" key="1">
    <source>
        <dbReference type="EMBL" id="MBL0404418.1"/>
    </source>
</evidence>
<organism evidence="1 2">
    <name type="scientific">Microvirga aerilata</name>
    <dbReference type="NCBI Taxonomy" id="670292"/>
    <lineage>
        <taxon>Bacteria</taxon>
        <taxon>Pseudomonadati</taxon>
        <taxon>Pseudomonadota</taxon>
        <taxon>Alphaproteobacteria</taxon>
        <taxon>Hyphomicrobiales</taxon>
        <taxon>Methylobacteriaceae</taxon>
        <taxon>Microvirga</taxon>
    </lineage>
</organism>
<evidence type="ECO:0000313" key="2">
    <source>
        <dbReference type="Proteomes" id="UP000605848"/>
    </source>
</evidence>
<protein>
    <submittedName>
        <fullName evidence="1">Uncharacterized protein</fullName>
    </submittedName>
</protein>
<keyword evidence="2" id="KW-1185">Reference proteome</keyword>
<dbReference type="AlphaFoldDB" id="A0A936Z6P6"/>